<reference evidence="2 4" key="1">
    <citation type="journal article" date="2008" name="Science">
        <title>The Physcomitrella genome reveals evolutionary insights into the conquest of land by plants.</title>
        <authorList>
            <person name="Rensing S."/>
            <person name="Lang D."/>
            <person name="Zimmer A."/>
            <person name="Terry A."/>
            <person name="Salamov A."/>
            <person name="Shapiro H."/>
            <person name="Nishiyama T."/>
            <person name="Perroud P.-F."/>
            <person name="Lindquist E."/>
            <person name="Kamisugi Y."/>
            <person name="Tanahashi T."/>
            <person name="Sakakibara K."/>
            <person name="Fujita T."/>
            <person name="Oishi K."/>
            <person name="Shin-I T."/>
            <person name="Kuroki Y."/>
            <person name="Toyoda A."/>
            <person name="Suzuki Y."/>
            <person name="Hashimoto A."/>
            <person name="Yamaguchi K."/>
            <person name="Sugano A."/>
            <person name="Kohara Y."/>
            <person name="Fujiyama A."/>
            <person name="Anterola A."/>
            <person name="Aoki S."/>
            <person name="Ashton N."/>
            <person name="Barbazuk W.B."/>
            <person name="Barker E."/>
            <person name="Bennetzen J."/>
            <person name="Bezanilla M."/>
            <person name="Blankenship R."/>
            <person name="Cho S.H."/>
            <person name="Dutcher S."/>
            <person name="Estelle M."/>
            <person name="Fawcett J.A."/>
            <person name="Gundlach H."/>
            <person name="Hanada K."/>
            <person name="Heyl A."/>
            <person name="Hicks K.A."/>
            <person name="Hugh J."/>
            <person name="Lohr M."/>
            <person name="Mayer K."/>
            <person name="Melkozernov A."/>
            <person name="Murata T."/>
            <person name="Nelson D."/>
            <person name="Pils B."/>
            <person name="Prigge M."/>
            <person name="Reiss B."/>
            <person name="Renner T."/>
            <person name="Rombauts S."/>
            <person name="Rushton P."/>
            <person name="Sanderfoot A."/>
            <person name="Schween G."/>
            <person name="Shiu S.-H."/>
            <person name="Stueber K."/>
            <person name="Theodoulou F.L."/>
            <person name="Tu H."/>
            <person name="Van de Peer Y."/>
            <person name="Verrier P.J."/>
            <person name="Waters E."/>
            <person name="Wood A."/>
            <person name="Yang L."/>
            <person name="Cove D."/>
            <person name="Cuming A."/>
            <person name="Hasebe M."/>
            <person name="Lucas S."/>
            <person name="Mishler D.B."/>
            <person name="Reski R."/>
            <person name="Grigoriev I."/>
            <person name="Quatrano R.S."/>
            <person name="Boore J.L."/>
        </authorList>
    </citation>
    <scope>NUCLEOTIDE SEQUENCE [LARGE SCALE GENOMIC DNA]</scope>
    <source>
        <strain evidence="3 4">cv. Gransden 2004</strain>
    </source>
</reference>
<dbReference type="Proteomes" id="UP000006727">
    <property type="component" value="Chromosome 9"/>
</dbReference>
<name>A0A2K1K1L5_PHYPA</name>
<dbReference type="EnsemblPlants" id="Pp3c9_1930V3.2">
    <property type="protein sequence ID" value="PAC:32911111.CDS.1"/>
    <property type="gene ID" value="Pp3c9_1930"/>
</dbReference>
<dbReference type="PaxDb" id="3218-PP1S90_176V6.1"/>
<feature type="transmembrane region" description="Helical" evidence="1">
    <location>
        <begin position="20"/>
        <end position="45"/>
    </location>
</feature>
<keyword evidence="1" id="KW-1133">Transmembrane helix</keyword>
<keyword evidence="4" id="KW-1185">Reference proteome</keyword>
<evidence type="ECO:0000256" key="1">
    <source>
        <dbReference type="SAM" id="Phobius"/>
    </source>
</evidence>
<reference evidence="2 4" key="2">
    <citation type="journal article" date="2018" name="Plant J.">
        <title>The Physcomitrella patens chromosome-scale assembly reveals moss genome structure and evolution.</title>
        <authorList>
            <person name="Lang D."/>
            <person name="Ullrich K.K."/>
            <person name="Murat F."/>
            <person name="Fuchs J."/>
            <person name="Jenkins J."/>
            <person name="Haas F.B."/>
            <person name="Piednoel M."/>
            <person name="Gundlach H."/>
            <person name="Van Bel M."/>
            <person name="Meyberg R."/>
            <person name="Vives C."/>
            <person name="Morata J."/>
            <person name="Symeonidi A."/>
            <person name="Hiss M."/>
            <person name="Muchero W."/>
            <person name="Kamisugi Y."/>
            <person name="Saleh O."/>
            <person name="Blanc G."/>
            <person name="Decker E.L."/>
            <person name="van Gessel N."/>
            <person name="Grimwood J."/>
            <person name="Hayes R.D."/>
            <person name="Graham S.W."/>
            <person name="Gunter L.E."/>
            <person name="McDaniel S.F."/>
            <person name="Hoernstein S.N.W."/>
            <person name="Larsson A."/>
            <person name="Li F.W."/>
            <person name="Perroud P.F."/>
            <person name="Phillips J."/>
            <person name="Ranjan P."/>
            <person name="Rokshar D.S."/>
            <person name="Rothfels C.J."/>
            <person name="Schneider L."/>
            <person name="Shu S."/>
            <person name="Stevenson D.W."/>
            <person name="Thummler F."/>
            <person name="Tillich M."/>
            <person name="Villarreal Aguilar J.C."/>
            <person name="Widiez T."/>
            <person name="Wong G.K."/>
            <person name="Wymore A."/>
            <person name="Zhang Y."/>
            <person name="Zimmer A.D."/>
            <person name="Quatrano R.S."/>
            <person name="Mayer K.F.X."/>
            <person name="Goodstein D."/>
            <person name="Casacuberta J.M."/>
            <person name="Vandepoele K."/>
            <person name="Reski R."/>
            <person name="Cuming A.C."/>
            <person name="Tuskan G.A."/>
            <person name="Maumus F."/>
            <person name="Salse J."/>
            <person name="Schmutz J."/>
            <person name="Rensing S.A."/>
        </authorList>
    </citation>
    <scope>NUCLEOTIDE SEQUENCE [LARGE SCALE GENOMIC DNA]</scope>
    <source>
        <strain evidence="3 4">cv. Gransden 2004</strain>
    </source>
</reference>
<evidence type="ECO:0000313" key="2">
    <source>
        <dbReference type="EMBL" id="PNR47673.1"/>
    </source>
</evidence>
<dbReference type="AlphaFoldDB" id="A0A2K1K1L5"/>
<evidence type="ECO:0000313" key="4">
    <source>
        <dbReference type="Proteomes" id="UP000006727"/>
    </source>
</evidence>
<dbReference type="EMBL" id="ABEU02000009">
    <property type="protein sequence ID" value="PNR47673.1"/>
    <property type="molecule type" value="Genomic_DNA"/>
</dbReference>
<dbReference type="InParanoid" id="A0A2K1K1L5"/>
<gene>
    <name evidence="2" type="ORF">PHYPA_012146</name>
</gene>
<dbReference type="Gramene" id="Pp3c9_1930V3.2">
    <property type="protein sequence ID" value="PAC:32911111.CDS.1"/>
    <property type="gene ID" value="Pp3c9_1930"/>
</dbReference>
<keyword evidence="1" id="KW-0472">Membrane</keyword>
<dbReference type="Gramene" id="Pp3c9_1930V3.1">
    <property type="protein sequence ID" value="PAC:32911110.CDS.1"/>
    <property type="gene ID" value="Pp3c9_1930"/>
</dbReference>
<dbReference type="EnsemblPlants" id="Pp3c9_1930V3.1">
    <property type="protein sequence ID" value="PAC:32911110.CDS.1"/>
    <property type="gene ID" value="Pp3c9_1930"/>
</dbReference>
<evidence type="ECO:0000313" key="3">
    <source>
        <dbReference type="EnsemblPlants" id="PAC:32911110.CDS.1"/>
    </source>
</evidence>
<reference evidence="3" key="3">
    <citation type="submission" date="2020-12" db="UniProtKB">
        <authorList>
            <consortium name="EnsemblPlants"/>
        </authorList>
    </citation>
    <scope>IDENTIFICATION</scope>
</reference>
<keyword evidence="1" id="KW-0812">Transmembrane</keyword>
<proteinExistence type="predicted"/>
<accession>A0A2K1K1L5</accession>
<protein>
    <submittedName>
        <fullName evidence="2 3">Uncharacterized protein</fullName>
    </submittedName>
</protein>
<organism evidence="2">
    <name type="scientific">Physcomitrium patens</name>
    <name type="common">Spreading-leaved earth moss</name>
    <name type="synonym">Physcomitrella patens</name>
    <dbReference type="NCBI Taxonomy" id="3218"/>
    <lineage>
        <taxon>Eukaryota</taxon>
        <taxon>Viridiplantae</taxon>
        <taxon>Streptophyta</taxon>
        <taxon>Embryophyta</taxon>
        <taxon>Bryophyta</taxon>
        <taxon>Bryophytina</taxon>
        <taxon>Bryopsida</taxon>
        <taxon>Funariidae</taxon>
        <taxon>Funariales</taxon>
        <taxon>Funariaceae</taxon>
        <taxon>Physcomitrium</taxon>
    </lineage>
</organism>
<sequence length="65" mass="7308">MALSWNALSLGTVPLIRSPSFSIVLHLDVIAILAMSSFCVIYLIIKNIQTIILILGRYKHPCMFF</sequence>